<evidence type="ECO:0000256" key="1">
    <source>
        <dbReference type="SAM" id="MobiDB-lite"/>
    </source>
</evidence>
<dbReference type="InterPro" id="IPR029069">
    <property type="entry name" value="HotDog_dom_sf"/>
</dbReference>
<evidence type="ECO:0000259" key="2">
    <source>
        <dbReference type="Pfam" id="PF03756"/>
    </source>
</evidence>
<evidence type="ECO:0000313" key="4">
    <source>
        <dbReference type="Proteomes" id="UP000217257"/>
    </source>
</evidence>
<accession>A0A250JAS1</accession>
<feature type="domain" description="A-factor biosynthesis hotdog" evidence="2">
    <location>
        <begin position="50"/>
        <end position="184"/>
    </location>
</feature>
<evidence type="ECO:0000313" key="3">
    <source>
        <dbReference type="EMBL" id="ATB40266.1"/>
    </source>
</evidence>
<dbReference type="EMBL" id="CP022098">
    <property type="protein sequence ID" value="ATB40266.1"/>
    <property type="molecule type" value="Genomic_DNA"/>
</dbReference>
<name>A0A250JAS1_9BACT</name>
<reference evidence="3 4" key="1">
    <citation type="submission" date="2017-06" db="EMBL/GenBank/DDBJ databases">
        <title>Sequencing and comparative analysis of myxobacterial genomes.</title>
        <authorList>
            <person name="Rupp O."/>
            <person name="Goesmann A."/>
            <person name="Sogaard-Andersen L."/>
        </authorList>
    </citation>
    <scope>NUCLEOTIDE SEQUENCE [LARGE SCALE GENOMIC DNA]</scope>
    <source>
        <strain evidence="3 4">DSM 52655</strain>
    </source>
</reference>
<feature type="region of interest" description="Disordered" evidence="1">
    <location>
        <begin position="196"/>
        <end position="216"/>
    </location>
</feature>
<dbReference type="Proteomes" id="UP000217257">
    <property type="component" value="Chromosome"/>
</dbReference>
<dbReference type="SUPFAM" id="SSF54637">
    <property type="entry name" value="Thioesterase/thiol ester dehydrase-isomerase"/>
    <property type="match status" value="1"/>
</dbReference>
<dbReference type="AlphaFoldDB" id="A0A250JAS1"/>
<organism evidence="3 4">
    <name type="scientific">Cystobacter fuscus</name>
    <dbReference type="NCBI Taxonomy" id="43"/>
    <lineage>
        <taxon>Bacteria</taxon>
        <taxon>Pseudomonadati</taxon>
        <taxon>Myxococcota</taxon>
        <taxon>Myxococcia</taxon>
        <taxon>Myxococcales</taxon>
        <taxon>Cystobacterineae</taxon>
        <taxon>Archangiaceae</taxon>
        <taxon>Cystobacter</taxon>
    </lineage>
</organism>
<dbReference type="KEGG" id="cfus:CYFUS_005714"/>
<protein>
    <recommendedName>
        <fullName evidence="2">A-factor biosynthesis hotdog domain-containing protein</fullName>
    </recommendedName>
</protein>
<dbReference type="Pfam" id="PF03756">
    <property type="entry name" value="AfsA"/>
    <property type="match status" value="1"/>
</dbReference>
<proteinExistence type="predicted"/>
<dbReference type="InterPro" id="IPR005509">
    <property type="entry name" value="AfsA_hotdog_dom"/>
</dbReference>
<sequence>MQEAMLIEDGVDGRDTPGVVDEVPAGVLEKLKEWVKTFDPSARLQLPRHLVHKSDPRNVFIARLERVSEARPDELAAQLIFDPTHPYHFEHPQDHVPGMMLMEAGRQLGLAVTHLFYGVALDAMFVLNDVKARFRRFAELGEPVFVYSAVHEKEYRRGRLISMRQAGLFIQRGEFLGSMEGSWSVYDRRLMERLRRRPRPGDGSATSRPMTAPATE</sequence>
<gene>
    <name evidence="3" type="ORF">CYFUS_005714</name>
</gene>